<dbReference type="Proteomes" id="UP000271098">
    <property type="component" value="Unassembled WGS sequence"/>
</dbReference>
<organism evidence="4">
    <name type="scientific">Gongylonema pulchrum</name>
    <dbReference type="NCBI Taxonomy" id="637853"/>
    <lineage>
        <taxon>Eukaryota</taxon>
        <taxon>Metazoa</taxon>
        <taxon>Ecdysozoa</taxon>
        <taxon>Nematoda</taxon>
        <taxon>Chromadorea</taxon>
        <taxon>Rhabditida</taxon>
        <taxon>Spirurina</taxon>
        <taxon>Spiruromorpha</taxon>
        <taxon>Spiruroidea</taxon>
        <taxon>Gongylonematidae</taxon>
        <taxon>Gongylonema</taxon>
    </lineage>
</organism>
<protein>
    <submittedName>
        <fullName evidence="2 4">Uncharacterized protein</fullName>
    </submittedName>
</protein>
<feature type="compositionally biased region" description="Polar residues" evidence="1">
    <location>
        <begin position="1"/>
        <end position="11"/>
    </location>
</feature>
<dbReference type="WBParaSite" id="GPUH_0002132001-mRNA-1">
    <property type="protein sequence ID" value="GPUH_0002132001-mRNA-1"/>
    <property type="gene ID" value="GPUH_0002132001"/>
</dbReference>
<keyword evidence="3" id="KW-1185">Reference proteome</keyword>
<reference evidence="2 3" key="2">
    <citation type="submission" date="2018-11" db="EMBL/GenBank/DDBJ databases">
        <authorList>
            <consortium name="Pathogen Informatics"/>
        </authorList>
    </citation>
    <scope>NUCLEOTIDE SEQUENCE [LARGE SCALE GENOMIC DNA]</scope>
</reference>
<gene>
    <name evidence="2" type="ORF">GPUH_LOCUS21294</name>
</gene>
<dbReference type="OrthoDB" id="5803872at2759"/>
<proteinExistence type="predicted"/>
<name>A0A183EK04_9BILA</name>
<dbReference type="AlphaFoldDB" id="A0A183EK04"/>
<feature type="region of interest" description="Disordered" evidence="1">
    <location>
        <begin position="1"/>
        <end position="58"/>
    </location>
</feature>
<evidence type="ECO:0000313" key="3">
    <source>
        <dbReference type="Proteomes" id="UP000271098"/>
    </source>
</evidence>
<evidence type="ECO:0000256" key="1">
    <source>
        <dbReference type="SAM" id="MobiDB-lite"/>
    </source>
</evidence>
<reference evidence="4" key="1">
    <citation type="submission" date="2016-06" db="UniProtKB">
        <authorList>
            <consortium name="WormBaseParasite"/>
        </authorList>
    </citation>
    <scope>IDENTIFICATION</scope>
</reference>
<dbReference type="EMBL" id="UYRT01092250">
    <property type="protein sequence ID" value="VDN37942.1"/>
    <property type="molecule type" value="Genomic_DNA"/>
</dbReference>
<sequence>MKNVNRESNVLSPEESVEQQPHPASRIKKLCNDKGIRSSGDVSKDYNNMINKKENDEDDEDLQYVDVETVDEKLDSKEQRRALVEFYRKVKSVRVSLLDFSSRYWSSRYLFIRAFLHVFFFGRVVESYKNTASTVF</sequence>
<accession>A0A183EK04</accession>
<evidence type="ECO:0000313" key="2">
    <source>
        <dbReference type="EMBL" id="VDN37942.1"/>
    </source>
</evidence>
<evidence type="ECO:0000313" key="4">
    <source>
        <dbReference type="WBParaSite" id="GPUH_0002132001-mRNA-1"/>
    </source>
</evidence>